<sequence>MSATDKLHRWLDLLAALLGRRYAVSLTDLRRDVPGYDDPDVNEGSILRMFERDKDELRELGVVIDTVAESDGVVKYQLKKADFYLPLLSVCEALLPAQAELRQQPRRGALTGSSGIPALVLTPDECHALRRAAARVSVLGHPELTQDASAALRKLQFDIEDFASGLPAAAVLRVDGDVFDVVSDAVALRKRLHFTYHSMGRDETAAREVDPYGLVFLTGHWYLVARDVPANALRQFRVSRIRQAAMGNTKRQHPDFEIPAGFDLSAYAASRQAWDIGNGDHAHVLVAFRGDSGLVAQGRQLGEDAPAPLDAALQALTATHALRTFRVRRRDTFLRWLLSFAGDARPVSPPEAVAEWRALLTSARAAQQAVSSTGDVA</sequence>
<dbReference type="PANTHER" id="PTHR34580">
    <property type="match status" value="1"/>
</dbReference>
<evidence type="ECO:0000259" key="1">
    <source>
        <dbReference type="Pfam" id="PF13280"/>
    </source>
</evidence>
<gene>
    <name evidence="2" type="ORF">GEMMAAP_19180</name>
</gene>
<keyword evidence="3" id="KW-1185">Reference proteome</keyword>
<reference evidence="2 3" key="1">
    <citation type="journal article" date="2014" name="Proc. Natl. Acad. Sci. U.S.A.">
        <title>Functional type 2 photosynthetic reaction centers found in the rare bacterial phylum Gemmatimonadetes.</title>
        <authorList>
            <person name="Zeng Y."/>
            <person name="Feng F."/>
            <person name="Medova H."/>
            <person name="Dean J."/>
            <person name="Koblizek M."/>
        </authorList>
    </citation>
    <scope>NUCLEOTIDE SEQUENCE [LARGE SCALE GENOMIC DNA]</scope>
    <source>
        <strain evidence="2 3">AP64</strain>
    </source>
</reference>
<dbReference type="PROSITE" id="PS52050">
    <property type="entry name" value="WYL"/>
    <property type="match status" value="1"/>
</dbReference>
<evidence type="ECO:0000313" key="3">
    <source>
        <dbReference type="Proteomes" id="UP000076404"/>
    </source>
</evidence>
<dbReference type="EMBL" id="CP011454">
    <property type="protein sequence ID" value="AMW06330.1"/>
    <property type="molecule type" value="Genomic_DNA"/>
</dbReference>
<feature type="domain" description="WYL" evidence="1">
    <location>
        <begin position="177"/>
        <end position="245"/>
    </location>
</feature>
<dbReference type="eggNOG" id="COG2378">
    <property type="taxonomic scope" value="Bacteria"/>
</dbReference>
<dbReference type="KEGG" id="gph:GEMMAAP_19180"/>
<accession>A0A143BP92</accession>
<dbReference type="Pfam" id="PF13280">
    <property type="entry name" value="WYL"/>
    <property type="match status" value="1"/>
</dbReference>
<dbReference type="InterPro" id="IPR026881">
    <property type="entry name" value="WYL_dom"/>
</dbReference>
<dbReference type="InterPro" id="IPR051534">
    <property type="entry name" value="CBASS_pafABC_assoc_protein"/>
</dbReference>
<dbReference type="RefSeq" id="WP_026851026.1">
    <property type="nucleotide sequence ID" value="NZ_CP011454.1"/>
</dbReference>
<dbReference type="OrthoDB" id="3268930at2"/>
<dbReference type="Proteomes" id="UP000076404">
    <property type="component" value="Chromosome"/>
</dbReference>
<name>A0A143BP92_9BACT</name>
<evidence type="ECO:0000313" key="2">
    <source>
        <dbReference type="EMBL" id="AMW06330.1"/>
    </source>
</evidence>
<dbReference type="PANTHER" id="PTHR34580:SF1">
    <property type="entry name" value="PROTEIN PAFC"/>
    <property type="match status" value="1"/>
</dbReference>
<dbReference type="STRING" id="1379270.GEMMAAP_19180"/>
<reference evidence="2 3" key="2">
    <citation type="journal article" date="2016" name="Environ. Microbiol. Rep.">
        <title>Metagenomic evidence for the presence of phototrophic Gemmatimonadetes bacteria in diverse environments.</title>
        <authorList>
            <person name="Zeng Y."/>
            <person name="Baumbach J."/>
            <person name="Barbosa E.G."/>
            <person name="Azevedo V."/>
            <person name="Zhang C."/>
            <person name="Koblizek M."/>
        </authorList>
    </citation>
    <scope>NUCLEOTIDE SEQUENCE [LARGE SCALE GENOMIC DNA]</scope>
    <source>
        <strain evidence="2 3">AP64</strain>
    </source>
</reference>
<dbReference type="AlphaFoldDB" id="A0A143BP92"/>
<proteinExistence type="predicted"/>
<organism evidence="2 3">
    <name type="scientific">Gemmatimonas phototrophica</name>
    <dbReference type="NCBI Taxonomy" id="1379270"/>
    <lineage>
        <taxon>Bacteria</taxon>
        <taxon>Pseudomonadati</taxon>
        <taxon>Gemmatimonadota</taxon>
        <taxon>Gemmatimonadia</taxon>
        <taxon>Gemmatimonadales</taxon>
        <taxon>Gemmatimonadaceae</taxon>
        <taxon>Gemmatimonas</taxon>
    </lineage>
</organism>
<protein>
    <recommendedName>
        <fullName evidence="1">WYL domain-containing protein</fullName>
    </recommendedName>
</protein>